<name>A0ABW5UEA3_9SPHI</name>
<accession>A0ABW5UEA3</accession>
<keyword evidence="2" id="KW-0808">Transferase</keyword>
<protein>
    <submittedName>
        <fullName evidence="2">Methyltransferase domain-containing protein</fullName>
    </submittedName>
</protein>
<dbReference type="EMBL" id="JBHUMB010000014">
    <property type="protein sequence ID" value="MFD2744182.1"/>
    <property type="molecule type" value="Genomic_DNA"/>
</dbReference>
<feature type="domain" description="Methyltransferase" evidence="1">
    <location>
        <begin position="32"/>
        <end position="149"/>
    </location>
</feature>
<dbReference type="Pfam" id="PF13847">
    <property type="entry name" value="Methyltransf_31"/>
    <property type="match status" value="1"/>
</dbReference>
<comment type="caution">
    <text evidence="2">The sequence shown here is derived from an EMBL/GenBank/DDBJ whole genome shotgun (WGS) entry which is preliminary data.</text>
</comment>
<dbReference type="InterPro" id="IPR029063">
    <property type="entry name" value="SAM-dependent_MTases_sf"/>
</dbReference>
<dbReference type="SUPFAM" id="SSF53335">
    <property type="entry name" value="S-adenosyl-L-methionine-dependent methyltransferases"/>
    <property type="match status" value="1"/>
</dbReference>
<dbReference type="Proteomes" id="UP001597418">
    <property type="component" value="Unassembled WGS sequence"/>
</dbReference>
<dbReference type="Gene3D" id="1.10.150.290">
    <property type="entry name" value="S-adenosyl-L-methionine-dependent methyltransferases"/>
    <property type="match status" value="1"/>
</dbReference>
<dbReference type="GO" id="GO:0032259">
    <property type="term" value="P:methylation"/>
    <property type="evidence" value="ECO:0007669"/>
    <property type="project" value="UniProtKB-KW"/>
</dbReference>
<reference evidence="3" key="1">
    <citation type="journal article" date="2019" name="Int. J. Syst. Evol. Microbiol.">
        <title>The Global Catalogue of Microorganisms (GCM) 10K type strain sequencing project: providing services to taxonomists for standard genome sequencing and annotation.</title>
        <authorList>
            <consortium name="The Broad Institute Genomics Platform"/>
            <consortium name="The Broad Institute Genome Sequencing Center for Infectious Disease"/>
            <person name="Wu L."/>
            <person name="Ma J."/>
        </authorList>
    </citation>
    <scope>NUCLEOTIDE SEQUENCE [LARGE SCALE GENOMIC DNA]</scope>
    <source>
        <strain evidence="3">KCTC 42247</strain>
    </source>
</reference>
<sequence length="256" mass="29255">MPWNPEIYNQFKNIRYQPFFDLTDMISAKGLKNVVDIGCGTGEQTAILSEKFEKASFLGIDSSEEMLSESDKSSRENLRFSNISIETFAEDGTKWDLIFSNAALQWADNHQELFPKLISKLNPGGQFAVQMPVQNENLLNKLLLELVQEKPFADFLQGWKRTSPLLDIDEYAQILFDSGLEDIQIIQKVYPIIADSPQRLFDFISGSSLIPYLERMQVAEQEIFVVEYKKRIATAFQKSPAIYAFKRLLLYGKKGG</sequence>
<dbReference type="PANTHER" id="PTHR43861:SF1">
    <property type="entry name" value="TRANS-ACONITATE 2-METHYLTRANSFERASE"/>
    <property type="match status" value="1"/>
</dbReference>
<evidence type="ECO:0000313" key="3">
    <source>
        <dbReference type="Proteomes" id="UP001597418"/>
    </source>
</evidence>
<dbReference type="CDD" id="cd02440">
    <property type="entry name" value="AdoMet_MTases"/>
    <property type="match status" value="1"/>
</dbReference>
<dbReference type="InterPro" id="IPR025714">
    <property type="entry name" value="Methyltranfer_dom"/>
</dbReference>
<keyword evidence="2" id="KW-0489">Methyltransferase</keyword>
<dbReference type="RefSeq" id="WP_066751125.1">
    <property type="nucleotide sequence ID" value="NZ_JBHUMB010000014.1"/>
</dbReference>
<gene>
    <name evidence="2" type="ORF">ACFSQ6_12350</name>
</gene>
<organism evidence="2 3">
    <name type="scientific">Sphingobacterium populi</name>
    <dbReference type="NCBI Taxonomy" id="1812824"/>
    <lineage>
        <taxon>Bacteria</taxon>
        <taxon>Pseudomonadati</taxon>
        <taxon>Bacteroidota</taxon>
        <taxon>Sphingobacteriia</taxon>
        <taxon>Sphingobacteriales</taxon>
        <taxon>Sphingobacteriaceae</taxon>
        <taxon>Sphingobacterium</taxon>
    </lineage>
</organism>
<dbReference type="PANTHER" id="PTHR43861">
    <property type="entry name" value="TRANS-ACONITATE 2-METHYLTRANSFERASE-RELATED"/>
    <property type="match status" value="1"/>
</dbReference>
<proteinExistence type="predicted"/>
<evidence type="ECO:0000259" key="1">
    <source>
        <dbReference type="Pfam" id="PF13847"/>
    </source>
</evidence>
<dbReference type="GO" id="GO:0008168">
    <property type="term" value="F:methyltransferase activity"/>
    <property type="evidence" value="ECO:0007669"/>
    <property type="project" value="UniProtKB-KW"/>
</dbReference>
<evidence type="ECO:0000313" key="2">
    <source>
        <dbReference type="EMBL" id="MFD2744182.1"/>
    </source>
</evidence>
<keyword evidence="3" id="KW-1185">Reference proteome</keyword>
<dbReference type="Gene3D" id="3.40.50.150">
    <property type="entry name" value="Vaccinia Virus protein VP39"/>
    <property type="match status" value="1"/>
</dbReference>
<dbReference type="InterPro" id="IPR023149">
    <property type="entry name" value="Trans_acon_MeTrfase_C"/>
</dbReference>